<evidence type="ECO:0000256" key="1">
    <source>
        <dbReference type="SAM" id="MobiDB-lite"/>
    </source>
</evidence>
<dbReference type="AlphaFoldDB" id="A0A2H3AUD5"/>
<accession>A0A2H3AUD5</accession>
<name>A0A2H3AUD5_9AGAR</name>
<evidence type="ECO:0000313" key="2">
    <source>
        <dbReference type="EMBL" id="PBK58522.1"/>
    </source>
</evidence>
<dbReference type="EMBL" id="KZ293538">
    <property type="protein sequence ID" value="PBK58522.1"/>
    <property type="molecule type" value="Genomic_DNA"/>
</dbReference>
<gene>
    <name evidence="2" type="ORF">ARMSODRAFT_1010101</name>
</gene>
<dbReference type="Proteomes" id="UP000218334">
    <property type="component" value="Unassembled WGS sequence"/>
</dbReference>
<keyword evidence="3" id="KW-1185">Reference proteome</keyword>
<organism evidence="2 3">
    <name type="scientific">Armillaria solidipes</name>
    <dbReference type="NCBI Taxonomy" id="1076256"/>
    <lineage>
        <taxon>Eukaryota</taxon>
        <taxon>Fungi</taxon>
        <taxon>Dikarya</taxon>
        <taxon>Basidiomycota</taxon>
        <taxon>Agaricomycotina</taxon>
        <taxon>Agaricomycetes</taxon>
        <taxon>Agaricomycetidae</taxon>
        <taxon>Agaricales</taxon>
        <taxon>Marasmiineae</taxon>
        <taxon>Physalacriaceae</taxon>
        <taxon>Armillaria</taxon>
    </lineage>
</organism>
<protein>
    <submittedName>
        <fullName evidence="2">Uncharacterized protein</fullName>
    </submittedName>
</protein>
<sequence>MKWTYTIKLNWARGIPDLRGSRMCCPECKRELMRLCQTGVNSQNELLTATEQLYTVPYEWLAGTLALNIHKNGPRKLVSPVWCWYRDKNTKYLIIPGNTWYYRVLPGIVWYHSVFSGNGSLEMTGQPLGRMDTTSNAPKYPGFCFPGDLANDLDSESLKQPSQDDNNPQRRLFPALPHMSELRLSFAATMQRPSAFTAEYCPPQLQTAFLHPIDHPPQPQMSSTLKDDPPQPPMTSFHHPSLSARPTSLPSAALSAAWSQHRIHPRVMSKRGRLRVGIFQSMIEKSGIGIKGRDCSRSITKAATSSGGNIVAQFLGNSILQSVPVECPLKRHVQDDVATCGGSRRETSKHHIEFGPEDVSRCCKQGAEVMWWISRIPADRFKWALRMCVAICLKMGWGDWRAALLLTGVYLCRHGIWLRVCIECLWDSQVGHCSGWVFKDGEFHHFARSTL</sequence>
<proteinExistence type="predicted"/>
<evidence type="ECO:0000313" key="3">
    <source>
        <dbReference type="Proteomes" id="UP000218334"/>
    </source>
</evidence>
<feature type="region of interest" description="Disordered" evidence="1">
    <location>
        <begin position="214"/>
        <end position="246"/>
    </location>
</feature>
<reference evidence="3" key="1">
    <citation type="journal article" date="2017" name="Nat. Ecol. Evol.">
        <title>Genome expansion and lineage-specific genetic innovations in the forest pathogenic fungi Armillaria.</title>
        <authorList>
            <person name="Sipos G."/>
            <person name="Prasanna A.N."/>
            <person name="Walter M.C."/>
            <person name="O'Connor E."/>
            <person name="Balint B."/>
            <person name="Krizsan K."/>
            <person name="Kiss B."/>
            <person name="Hess J."/>
            <person name="Varga T."/>
            <person name="Slot J."/>
            <person name="Riley R."/>
            <person name="Boka B."/>
            <person name="Rigling D."/>
            <person name="Barry K."/>
            <person name="Lee J."/>
            <person name="Mihaltcheva S."/>
            <person name="LaButti K."/>
            <person name="Lipzen A."/>
            <person name="Waldron R."/>
            <person name="Moloney N.M."/>
            <person name="Sperisen C."/>
            <person name="Kredics L."/>
            <person name="Vagvoelgyi C."/>
            <person name="Patrignani A."/>
            <person name="Fitzpatrick D."/>
            <person name="Nagy I."/>
            <person name="Doyle S."/>
            <person name="Anderson J.B."/>
            <person name="Grigoriev I.V."/>
            <person name="Gueldener U."/>
            <person name="Muensterkoetter M."/>
            <person name="Nagy L.G."/>
        </authorList>
    </citation>
    <scope>NUCLEOTIDE SEQUENCE [LARGE SCALE GENOMIC DNA]</scope>
    <source>
        <strain evidence="3">28-4</strain>
    </source>
</reference>